<keyword evidence="1" id="KW-0812">Transmembrane</keyword>
<evidence type="ECO:0000256" key="1">
    <source>
        <dbReference type="SAM" id="Phobius"/>
    </source>
</evidence>
<organism evidence="2">
    <name type="scientific">freshwater metagenome</name>
    <dbReference type="NCBI Taxonomy" id="449393"/>
    <lineage>
        <taxon>unclassified sequences</taxon>
        <taxon>metagenomes</taxon>
        <taxon>ecological metagenomes</taxon>
    </lineage>
</organism>
<keyword evidence="1" id="KW-0472">Membrane</keyword>
<dbReference type="EMBL" id="CAEZSO010000142">
    <property type="protein sequence ID" value="CAB4546620.1"/>
    <property type="molecule type" value="Genomic_DNA"/>
</dbReference>
<proteinExistence type="predicted"/>
<sequence>MRDTVARISATFTTGRHLRDGSSTATGDAGASSVEYGLLVAAIAAVIVAIIFALGVGVKNTFNKTSSCVSAGASSTC</sequence>
<evidence type="ECO:0000313" key="2">
    <source>
        <dbReference type="EMBL" id="CAB4546620.1"/>
    </source>
</evidence>
<name>A0A6J6C5L7_9ZZZZ</name>
<reference evidence="2" key="1">
    <citation type="submission" date="2020-05" db="EMBL/GenBank/DDBJ databases">
        <authorList>
            <person name="Chiriac C."/>
            <person name="Salcher M."/>
            <person name="Ghai R."/>
            <person name="Kavagutti S V."/>
        </authorList>
    </citation>
    <scope>NUCLEOTIDE SEQUENCE</scope>
</reference>
<protein>
    <submittedName>
        <fullName evidence="2">Unannotated protein</fullName>
    </submittedName>
</protein>
<dbReference type="AlphaFoldDB" id="A0A6J6C5L7"/>
<accession>A0A6J6C5L7</accession>
<feature type="transmembrane region" description="Helical" evidence="1">
    <location>
        <begin position="36"/>
        <end position="58"/>
    </location>
</feature>
<keyword evidence="1" id="KW-1133">Transmembrane helix</keyword>
<gene>
    <name evidence="2" type="ORF">UFOPK1446_00751</name>
</gene>